<dbReference type="Proteomes" id="UP000199663">
    <property type="component" value="Unassembled WGS sequence"/>
</dbReference>
<organism evidence="1 2">
    <name type="scientific">Rhodonellum ikkaensis</name>
    <dbReference type="NCBI Taxonomy" id="336829"/>
    <lineage>
        <taxon>Bacteria</taxon>
        <taxon>Pseudomonadati</taxon>
        <taxon>Bacteroidota</taxon>
        <taxon>Cytophagia</taxon>
        <taxon>Cytophagales</taxon>
        <taxon>Cytophagaceae</taxon>
        <taxon>Rhodonellum</taxon>
    </lineage>
</organism>
<reference evidence="1 2" key="1">
    <citation type="submission" date="2016-10" db="EMBL/GenBank/DDBJ databases">
        <authorList>
            <person name="Varghese N."/>
            <person name="Submissions S."/>
        </authorList>
    </citation>
    <scope>NUCLEOTIDE SEQUENCE [LARGE SCALE GENOMIC DNA]</scope>
    <source>
        <strain evidence="1 2">DSM 17997</strain>
    </source>
</reference>
<gene>
    <name evidence="1" type="ORF">SAMN05444412_11384</name>
</gene>
<dbReference type="RefSeq" id="WP_019599072.1">
    <property type="nucleotide sequence ID" value="NZ_FNQC01000013.1"/>
</dbReference>
<proteinExistence type="predicted"/>
<name>A0A1H3SSC8_9BACT</name>
<accession>A0A1H3SSC8</accession>
<dbReference type="EMBL" id="FNQC01000013">
    <property type="protein sequence ID" value="SDZ41003.1"/>
    <property type="molecule type" value="Genomic_DNA"/>
</dbReference>
<sequence length="130" mass="15789">MYIEDKNCLNCNKIIRGRSDKKYCDDYCRNTFNNLKKFDENSSKGVYLRQLNINWKILDNILEDGVETVRIPKDRLLRQGYDFKFRTHEFTNSQSKKYIYCFDYGYLELEEDWVLVVRDLKSKRPLDRFG</sequence>
<keyword evidence="2" id="KW-1185">Reference proteome</keyword>
<comment type="caution">
    <text evidence="1">The sequence shown here is derived from an EMBL/GenBank/DDBJ whole genome shotgun (WGS) entry which is preliminary data.</text>
</comment>
<evidence type="ECO:0000313" key="2">
    <source>
        <dbReference type="Proteomes" id="UP000199663"/>
    </source>
</evidence>
<evidence type="ECO:0008006" key="3">
    <source>
        <dbReference type="Google" id="ProtNLM"/>
    </source>
</evidence>
<protein>
    <recommendedName>
        <fullName evidence="3">DUF2116 family Zn-ribbon domain-containing protein</fullName>
    </recommendedName>
</protein>
<evidence type="ECO:0000313" key="1">
    <source>
        <dbReference type="EMBL" id="SDZ41003.1"/>
    </source>
</evidence>